<dbReference type="CDD" id="cd00009">
    <property type="entry name" value="AAA"/>
    <property type="match status" value="1"/>
</dbReference>
<dbReference type="Proteomes" id="UP000198781">
    <property type="component" value="Unassembled WGS sequence"/>
</dbReference>
<dbReference type="AlphaFoldDB" id="A0A1G6ZPP3"/>
<dbReference type="RefSeq" id="WP_092744922.1">
    <property type="nucleotide sequence ID" value="NZ_FMZC01000011.1"/>
</dbReference>
<protein>
    <submittedName>
        <fullName evidence="2">General secretion pathway protein A</fullName>
    </submittedName>
</protein>
<dbReference type="SUPFAM" id="SSF52540">
    <property type="entry name" value="P-loop containing nucleoside triphosphate hydrolases"/>
    <property type="match status" value="1"/>
</dbReference>
<dbReference type="SUPFAM" id="SSF47090">
    <property type="entry name" value="PGBD-like"/>
    <property type="match status" value="1"/>
</dbReference>
<feature type="domain" description="AAA+ ATPase" evidence="1">
    <location>
        <begin position="42"/>
        <end position="190"/>
    </location>
</feature>
<dbReference type="InterPro" id="IPR003593">
    <property type="entry name" value="AAA+_ATPase"/>
</dbReference>
<dbReference type="OrthoDB" id="9783370at2"/>
<proteinExistence type="predicted"/>
<keyword evidence="3" id="KW-1185">Reference proteome</keyword>
<dbReference type="InterPro" id="IPR036365">
    <property type="entry name" value="PGBD-like_sf"/>
</dbReference>
<organism evidence="2 3">
    <name type="scientific">Paracidovorax valerianellae</name>
    <dbReference type="NCBI Taxonomy" id="187868"/>
    <lineage>
        <taxon>Bacteria</taxon>
        <taxon>Pseudomonadati</taxon>
        <taxon>Pseudomonadota</taxon>
        <taxon>Betaproteobacteria</taxon>
        <taxon>Burkholderiales</taxon>
        <taxon>Comamonadaceae</taxon>
        <taxon>Paracidovorax</taxon>
    </lineage>
</organism>
<reference evidence="2 3" key="1">
    <citation type="submission" date="2016-10" db="EMBL/GenBank/DDBJ databases">
        <authorList>
            <person name="de Groot N.N."/>
        </authorList>
    </citation>
    <scope>NUCLEOTIDE SEQUENCE [LARGE SCALE GENOMIC DNA]</scope>
    <source>
        <strain evidence="2 3">DSM 16619</strain>
    </source>
</reference>
<evidence type="ECO:0000259" key="1">
    <source>
        <dbReference type="SMART" id="SM00382"/>
    </source>
</evidence>
<name>A0A1G6ZPP3_9BURK</name>
<accession>A0A1G6ZPP3</accession>
<evidence type="ECO:0000313" key="3">
    <source>
        <dbReference type="Proteomes" id="UP000198781"/>
    </source>
</evidence>
<sequence length="564" mass="58902">MYAPFFGLEHAPFSIAPDPRYLFMSDRHREALAHLLYGLDAGGGFVLLTGEIGTGKTTVCRCFLEQIPAHCNVAYIFNPRLTVGELLRSICDEFGVAHTPAVPGSETVKDCLDPLNAFLLQAHAAGRNNVLIIDEAQNLSADVLEQLRLLTNLETSERKLLQIILIGQPELRGMIAGPSLEQLAQRVIARFHLDALSAEETRQYIAHRMAVAGLQGALPFTARALQRVHALARGVPRRINLLCDRALLGAYAGGVREVTEAIVDQAAREVFDAAPSASANPGSGRAPRWAVAGAGALAGAAAVACAGWALGWWPPAGAVAGTGLSAAPASASASAPAQGASAAAAPASAAASVPAAVTTLQSFLAAQPEGDEAAWRTLATAWGATPPGDGDACAALVRQGLRCFRQRRAGLSLLRQLDRPGVMTLFTADERPVPVVLSRLEGGVATLEGGGRTLKVPVADLGQAWRGEFATLWRAPPGLQEGSDLADQPATLAWLDAQLPAAPEAAGAARTANQRPAAAAQLRARIHRFQLAQGLAPDGRAGPLTLMLLNRAAGVNEPRLRTGA</sequence>
<gene>
    <name evidence="2" type="ORF">SAMN05192589_111155</name>
</gene>
<dbReference type="EMBL" id="FMZC01000011">
    <property type="protein sequence ID" value="SDE04187.1"/>
    <property type="molecule type" value="Genomic_DNA"/>
</dbReference>
<dbReference type="GO" id="GO:0016887">
    <property type="term" value="F:ATP hydrolysis activity"/>
    <property type="evidence" value="ECO:0007669"/>
    <property type="project" value="InterPro"/>
</dbReference>
<dbReference type="STRING" id="187868.SAMN05192589_111155"/>
<dbReference type="PANTHER" id="PTHR35894:SF1">
    <property type="entry name" value="PHOSPHORIBULOKINASE _ URIDINE KINASE FAMILY"/>
    <property type="match status" value="1"/>
</dbReference>
<dbReference type="Gene3D" id="3.90.70.10">
    <property type="entry name" value="Cysteine proteinases"/>
    <property type="match status" value="1"/>
</dbReference>
<dbReference type="SMART" id="SM00382">
    <property type="entry name" value="AAA"/>
    <property type="match status" value="1"/>
</dbReference>
<dbReference type="Pfam" id="PF13401">
    <property type="entry name" value="AAA_22"/>
    <property type="match status" value="1"/>
</dbReference>
<dbReference type="InterPro" id="IPR052026">
    <property type="entry name" value="ExeA_AAA_ATPase_DNA-bind"/>
</dbReference>
<dbReference type="InterPro" id="IPR049945">
    <property type="entry name" value="AAA_22"/>
</dbReference>
<evidence type="ECO:0000313" key="2">
    <source>
        <dbReference type="EMBL" id="SDE04187.1"/>
    </source>
</evidence>
<dbReference type="InterPro" id="IPR027417">
    <property type="entry name" value="P-loop_NTPase"/>
</dbReference>
<dbReference type="PANTHER" id="PTHR35894">
    <property type="entry name" value="GENERAL SECRETION PATHWAY PROTEIN A-RELATED"/>
    <property type="match status" value="1"/>
</dbReference>
<dbReference type="Gene3D" id="3.40.50.300">
    <property type="entry name" value="P-loop containing nucleotide triphosphate hydrolases"/>
    <property type="match status" value="1"/>
</dbReference>